<keyword evidence="2" id="KW-1185">Reference proteome</keyword>
<dbReference type="GeneID" id="19191997"/>
<sequence length="102" mass="11543">MLVQCFDKPIDSEASAIVEPLHLVAQHRVRSTRGVEEKAVYLTRDDKDLMAWKLAYLPVDDIIRLPLHHDLLHSEGPVPKDFGTGRHSYLPWEFAGGADQDP</sequence>
<gene>
    <name evidence="1" type="ORF">A1O5_07291</name>
</gene>
<evidence type="ECO:0000313" key="2">
    <source>
        <dbReference type="Proteomes" id="UP000019471"/>
    </source>
</evidence>
<dbReference type="AlphaFoldDB" id="W9WW09"/>
<comment type="caution">
    <text evidence="1">The sequence shown here is derived from an EMBL/GenBank/DDBJ whole genome shotgun (WGS) entry which is preliminary data.</text>
</comment>
<dbReference type="EMBL" id="AMGX01000011">
    <property type="protein sequence ID" value="EXJ69255.1"/>
    <property type="molecule type" value="Genomic_DNA"/>
</dbReference>
<dbReference type="HOGENOM" id="CLU_2277205_0_0_1"/>
<organism evidence="1 2">
    <name type="scientific">Cladophialophora psammophila CBS 110553</name>
    <dbReference type="NCBI Taxonomy" id="1182543"/>
    <lineage>
        <taxon>Eukaryota</taxon>
        <taxon>Fungi</taxon>
        <taxon>Dikarya</taxon>
        <taxon>Ascomycota</taxon>
        <taxon>Pezizomycotina</taxon>
        <taxon>Eurotiomycetes</taxon>
        <taxon>Chaetothyriomycetidae</taxon>
        <taxon>Chaetothyriales</taxon>
        <taxon>Herpotrichiellaceae</taxon>
        <taxon>Cladophialophora</taxon>
    </lineage>
</organism>
<protein>
    <submittedName>
        <fullName evidence="1">Uncharacterized protein</fullName>
    </submittedName>
</protein>
<accession>W9WW09</accession>
<name>W9WW09_9EURO</name>
<proteinExistence type="predicted"/>
<dbReference type="RefSeq" id="XP_007746070.1">
    <property type="nucleotide sequence ID" value="XM_007747880.1"/>
</dbReference>
<evidence type="ECO:0000313" key="1">
    <source>
        <dbReference type="EMBL" id="EXJ69255.1"/>
    </source>
</evidence>
<dbReference type="Proteomes" id="UP000019471">
    <property type="component" value="Unassembled WGS sequence"/>
</dbReference>
<reference evidence="1 2" key="1">
    <citation type="submission" date="2013-03" db="EMBL/GenBank/DDBJ databases">
        <title>The Genome Sequence of Cladophialophora psammophila CBS 110553.</title>
        <authorList>
            <consortium name="The Broad Institute Genomics Platform"/>
            <person name="Cuomo C."/>
            <person name="de Hoog S."/>
            <person name="Gorbushina A."/>
            <person name="Walker B."/>
            <person name="Young S.K."/>
            <person name="Zeng Q."/>
            <person name="Gargeya S."/>
            <person name="Fitzgerald M."/>
            <person name="Haas B."/>
            <person name="Abouelleil A."/>
            <person name="Allen A.W."/>
            <person name="Alvarado L."/>
            <person name="Arachchi H.M."/>
            <person name="Berlin A.M."/>
            <person name="Chapman S.B."/>
            <person name="Gainer-Dewar J."/>
            <person name="Goldberg J."/>
            <person name="Griggs A."/>
            <person name="Gujja S."/>
            <person name="Hansen M."/>
            <person name="Howarth C."/>
            <person name="Imamovic A."/>
            <person name="Ireland A."/>
            <person name="Larimer J."/>
            <person name="McCowan C."/>
            <person name="Murphy C."/>
            <person name="Pearson M."/>
            <person name="Poon T.W."/>
            <person name="Priest M."/>
            <person name="Roberts A."/>
            <person name="Saif S."/>
            <person name="Shea T."/>
            <person name="Sisk P."/>
            <person name="Sykes S."/>
            <person name="Wortman J."/>
            <person name="Nusbaum C."/>
            <person name="Birren B."/>
        </authorList>
    </citation>
    <scope>NUCLEOTIDE SEQUENCE [LARGE SCALE GENOMIC DNA]</scope>
    <source>
        <strain evidence="1 2">CBS 110553</strain>
    </source>
</reference>